<keyword evidence="5 7" id="KW-0975">Bacterial flagellum</keyword>
<name>A0A085U8W8_YERRU</name>
<evidence type="ECO:0000256" key="5">
    <source>
        <dbReference type="ARBA" id="ARBA00023143"/>
    </source>
</evidence>
<dbReference type="InterPro" id="IPR040026">
    <property type="entry name" value="FliD"/>
</dbReference>
<dbReference type="Pfam" id="PF02465">
    <property type="entry name" value="FliD_N"/>
    <property type="match status" value="1"/>
</dbReference>
<evidence type="ECO:0000259" key="8">
    <source>
        <dbReference type="Pfam" id="PF02465"/>
    </source>
</evidence>
<keyword evidence="10" id="KW-0966">Cell projection</keyword>
<dbReference type="GO" id="GO:0007155">
    <property type="term" value="P:cell adhesion"/>
    <property type="evidence" value="ECO:0007669"/>
    <property type="project" value="InterPro"/>
</dbReference>
<protein>
    <recommendedName>
        <fullName evidence="3 7">Flagellar hook-associated protein 2</fullName>
        <shortName evidence="7">HAP2</shortName>
    </recommendedName>
    <alternativeName>
        <fullName evidence="7">Flagellar cap protein</fullName>
    </alternativeName>
</protein>
<keyword evidence="12" id="KW-1185">Reference proteome</keyword>
<dbReference type="InterPro" id="IPR010809">
    <property type="entry name" value="FliD_C"/>
</dbReference>
<comment type="subunit">
    <text evidence="2 7">Homopentamer.</text>
</comment>
<evidence type="ECO:0000256" key="6">
    <source>
        <dbReference type="ARBA" id="ARBA00025175"/>
    </source>
</evidence>
<reference evidence="10" key="1">
    <citation type="journal article" date="2015" name="Genome Announc.">
        <title>Complete Genome Sequence of Yersinia ruckeri Strain CSF007-82, Etiologic Agent of Red Mouth Disease in Salmonid Fish.</title>
        <authorList>
            <person name="Nelson M.C."/>
            <person name="LaPatra S.E."/>
            <person name="Welch T.J."/>
            <person name="Graf J."/>
        </authorList>
    </citation>
    <scope>NUCLEOTIDE SEQUENCE</scope>
    <source>
        <strain evidence="10">CSF007-82</strain>
    </source>
</reference>
<comment type="subcellular location">
    <subcellularLocation>
        <location evidence="7">Secreted</location>
    </subcellularLocation>
    <subcellularLocation>
        <location evidence="7">Bacterial flagellum</location>
    </subcellularLocation>
</comment>
<evidence type="ECO:0000256" key="3">
    <source>
        <dbReference type="ARBA" id="ARBA00016246"/>
    </source>
</evidence>
<keyword evidence="10" id="KW-0282">Flagellum</keyword>
<dbReference type="GO" id="GO:0009421">
    <property type="term" value="C:bacterial-type flagellum filament cap"/>
    <property type="evidence" value="ECO:0007669"/>
    <property type="project" value="InterPro"/>
</dbReference>
<gene>
    <name evidence="11" type="primary">fliD</name>
    <name evidence="10" type="ORF">CSF007_11085</name>
    <name evidence="11" type="ORF">NCTC10476_03550</name>
</gene>
<comment type="function">
    <text evidence="7">Required for morphogenesis and for the elongation of the flagellar filament by facilitating polymerization of the flagellin monomers at the tip of growing filament. Forms a capping structure, which prevents flagellin subunits (transported through the central channel of the flagellum) from leaking out without polymerization at the distal end.</text>
</comment>
<organism evidence="10">
    <name type="scientific">Yersinia ruckeri</name>
    <dbReference type="NCBI Taxonomy" id="29486"/>
    <lineage>
        <taxon>Bacteria</taxon>
        <taxon>Pseudomonadati</taxon>
        <taxon>Pseudomonadota</taxon>
        <taxon>Gammaproteobacteria</taxon>
        <taxon>Enterobacterales</taxon>
        <taxon>Yersiniaceae</taxon>
        <taxon>Yersinia</taxon>
    </lineage>
</organism>
<proteinExistence type="inferred from homology"/>
<sequence length="469" mass="49084">MASISSLGAGSGLQLSELLDNLSSAEQKKLVPLTQQQTSYKGKLTAFGVLQSALAKVETAAAALKKANTINGTSVSSSNTAFSATTDSAASAGSYSITVEQLAQSQSLLSAKMPNATDKLGNDNESRTLTITQPGQKKPMEVVLTKDQTSLTDIRDAINKKEGNVTASIMKGDDNSYYLSLTSKTTGTESEMTVSVTGDDDLSKVLSYTPEPAGGSGSGSGAMTQTVKAADAKLTVNGISITRQSNVITDAPEGVTLTLKSKTKAGEPETLNVVHDSKPTKDAIQAFVDAYNSLQTTFTSLTKYTAVEAGADQSTSNGALVGDGTLRNIQTQLKSQLASSQAGDIKTLASLGITQEISGKLKVDSDKLDKALKDKPNAVTQFFAGDGENTGFATKMDKLLNDALDTSKGTLKNATDGINKSLKNLDKQVVSTTANINATIERYKIQFAQLDKLVTSFNSTGSMLTAQFK</sequence>
<evidence type="ECO:0000313" key="12">
    <source>
        <dbReference type="Proteomes" id="UP000255169"/>
    </source>
</evidence>
<dbReference type="InterPro" id="IPR003481">
    <property type="entry name" value="FliD_N"/>
</dbReference>
<dbReference type="OrthoDB" id="5980200at2"/>
<evidence type="ECO:0000256" key="4">
    <source>
        <dbReference type="ARBA" id="ARBA00023054"/>
    </source>
</evidence>
<reference evidence="11 12" key="2">
    <citation type="submission" date="2018-06" db="EMBL/GenBank/DDBJ databases">
        <authorList>
            <consortium name="Pathogen Informatics"/>
            <person name="Doyle S."/>
        </authorList>
    </citation>
    <scope>NUCLEOTIDE SEQUENCE [LARGE SCALE GENOMIC DNA]</scope>
    <source>
        <strain evidence="11 12">NCTC10476</strain>
    </source>
</reference>
<dbReference type="RefSeq" id="WP_004720682.1">
    <property type="nucleotide sequence ID" value="NZ_CABIHR010000025.1"/>
</dbReference>
<dbReference type="EMBL" id="UHJG01000002">
    <property type="protein sequence ID" value="SUQ37422.1"/>
    <property type="molecule type" value="Genomic_DNA"/>
</dbReference>
<dbReference type="AlphaFoldDB" id="A0A085U8W8"/>
<feature type="domain" description="Flagellar hook-associated protein 2 N-terminal" evidence="8">
    <location>
        <begin position="11"/>
        <end position="106"/>
    </location>
</feature>
<dbReference type="PANTHER" id="PTHR30288">
    <property type="entry name" value="FLAGELLAR CAP/ASSEMBLY PROTEIN FLID"/>
    <property type="match status" value="1"/>
</dbReference>
<dbReference type="eggNOG" id="COG1345">
    <property type="taxonomic scope" value="Bacteria"/>
</dbReference>
<comment type="function">
    <text evidence="6">Required for the morphogenesis and for the elongation of the flagellar filament by facilitating polymerization of the flagellin monomers at the tip of growing filament. Forms a capping structure, which prevents flagellin subunits (transported through the central channel of the flagellum) from leaking out without polymerization at the distal end.</text>
</comment>
<dbReference type="GO" id="GO:0005576">
    <property type="term" value="C:extracellular region"/>
    <property type="evidence" value="ECO:0007669"/>
    <property type="project" value="UniProtKB-SubCell"/>
</dbReference>
<evidence type="ECO:0000259" key="9">
    <source>
        <dbReference type="Pfam" id="PF07195"/>
    </source>
</evidence>
<evidence type="ECO:0000256" key="1">
    <source>
        <dbReference type="ARBA" id="ARBA00009764"/>
    </source>
</evidence>
<dbReference type="Pfam" id="PF07195">
    <property type="entry name" value="FliD_C"/>
    <property type="match status" value="1"/>
</dbReference>
<dbReference type="GO" id="GO:0009424">
    <property type="term" value="C:bacterial-type flagellum hook"/>
    <property type="evidence" value="ECO:0007669"/>
    <property type="project" value="UniProtKB-UniRule"/>
</dbReference>
<accession>A0A085U8W8</accession>
<dbReference type="KEGG" id="yrb:UGYR_03555"/>
<evidence type="ECO:0000256" key="2">
    <source>
        <dbReference type="ARBA" id="ARBA00011255"/>
    </source>
</evidence>
<keyword evidence="7" id="KW-0964">Secreted</keyword>
<dbReference type="PATRIC" id="fig|29486.44.peg.969"/>
<dbReference type="GeneID" id="66879892"/>
<evidence type="ECO:0000313" key="11">
    <source>
        <dbReference type="EMBL" id="SUQ37422.1"/>
    </source>
</evidence>
<dbReference type="Proteomes" id="UP000255169">
    <property type="component" value="Unassembled WGS sequence"/>
</dbReference>
<comment type="similarity">
    <text evidence="1 7">Belongs to the FliD family.</text>
</comment>
<dbReference type="GO" id="GO:0071973">
    <property type="term" value="P:bacterial-type flagellum-dependent cell motility"/>
    <property type="evidence" value="ECO:0007669"/>
    <property type="project" value="TreeGrafter"/>
</dbReference>
<evidence type="ECO:0000256" key="7">
    <source>
        <dbReference type="RuleBase" id="RU362066"/>
    </source>
</evidence>
<dbReference type="NCBIfam" id="NF005955">
    <property type="entry name" value="PRK08032.1"/>
    <property type="match status" value="1"/>
</dbReference>
<dbReference type="EMBL" id="LN681231">
    <property type="protein sequence ID" value="CEK27963.1"/>
    <property type="molecule type" value="Genomic_DNA"/>
</dbReference>
<evidence type="ECO:0000313" key="10">
    <source>
        <dbReference type="EMBL" id="CEK27963.1"/>
    </source>
</evidence>
<dbReference type="STRING" id="29486.UGYR_03555"/>
<keyword evidence="4" id="KW-0175">Coiled coil</keyword>
<feature type="domain" description="Flagellar hook-associated protein 2 C-terminal" evidence="9">
    <location>
        <begin position="229"/>
        <end position="458"/>
    </location>
</feature>
<keyword evidence="10" id="KW-0969">Cilium</keyword>
<dbReference type="PANTHER" id="PTHR30288:SF0">
    <property type="entry name" value="FLAGELLAR HOOK-ASSOCIATED PROTEIN 2"/>
    <property type="match status" value="1"/>
</dbReference>